<feature type="compositionally biased region" description="Polar residues" evidence="1">
    <location>
        <begin position="257"/>
        <end position="267"/>
    </location>
</feature>
<feature type="region of interest" description="Disordered" evidence="1">
    <location>
        <begin position="178"/>
        <end position="224"/>
    </location>
</feature>
<dbReference type="SUPFAM" id="SSF57756">
    <property type="entry name" value="Retrovirus zinc finger-like domains"/>
    <property type="match status" value="1"/>
</dbReference>
<protein>
    <recommendedName>
        <fullName evidence="4">CCHC-type domain-containing protein</fullName>
    </recommendedName>
</protein>
<organism evidence="2 3">
    <name type="scientific">Riccia sorocarpa</name>
    <dbReference type="NCBI Taxonomy" id="122646"/>
    <lineage>
        <taxon>Eukaryota</taxon>
        <taxon>Viridiplantae</taxon>
        <taxon>Streptophyta</taxon>
        <taxon>Embryophyta</taxon>
        <taxon>Marchantiophyta</taxon>
        <taxon>Marchantiopsida</taxon>
        <taxon>Marchantiidae</taxon>
        <taxon>Marchantiales</taxon>
        <taxon>Ricciaceae</taxon>
        <taxon>Riccia</taxon>
    </lineage>
</organism>
<reference evidence="2 3" key="1">
    <citation type="submission" date="2024-09" db="EMBL/GenBank/DDBJ databases">
        <title>Chromosome-scale assembly of Riccia sorocarpa.</title>
        <authorList>
            <person name="Paukszto L."/>
        </authorList>
    </citation>
    <scope>NUCLEOTIDE SEQUENCE [LARGE SCALE GENOMIC DNA]</scope>
    <source>
        <strain evidence="2">LP-2024</strain>
        <tissue evidence="2">Aerial parts of the thallus</tissue>
    </source>
</reference>
<feature type="region of interest" description="Disordered" evidence="1">
    <location>
        <begin position="246"/>
        <end position="289"/>
    </location>
</feature>
<gene>
    <name evidence="2" type="ORF">R1sor_010179</name>
</gene>
<accession>A0ABD3HXC7</accession>
<dbReference type="InterPro" id="IPR036875">
    <property type="entry name" value="Znf_CCHC_sf"/>
</dbReference>
<feature type="compositionally biased region" description="Polar residues" evidence="1">
    <location>
        <begin position="178"/>
        <end position="198"/>
    </location>
</feature>
<dbReference type="Gene3D" id="4.10.60.10">
    <property type="entry name" value="Zinc finger, CCHC-type"/>
    <property type="match status" value="1"/>
</dbReference>
<dbReference type="AlphaFoldDB" id="A0ABD3HXC7"/>
<evidence type="ECO:0000313" key="2">
    <source>
        <dbReference type="EMBL" id="KAL3696103.1"/>
    </source>
</evidence>
<sequence>MNIRTGFEREAEKSFMQLLYARSVDKFDEIMNFLDRTGGKAAELATYLRNICSEGYSRSMFPLPRFGKVTSNVAKSINATMKHIRQNAVFKYGIDASERFNSIWKLASIAGIYENTSVHAFALDELGLVFGCKASPMAVKHGRHRIVRIPNGGGTCGHGLAGAADTINLEFSLSDNLTQTQHFPSEPSTRGVSGNGLMSASRAGGPGNRGERTRTSIPSSKKLQCDICKQTGHNMRTCPISKGARMEDMEDSVEPIATQQPQQTPFSTDIHFNASSDSRESKIELPEHE</sequence>
<comment type="caution">
    <text evidence="2">The sequence shown here is derived from an EMBL/GenBank/DDBJ whole genome shotgun (WGS) entry which is preliminary data.</text>
</comment>
<evidence type="ECO:0000313" key="3">
    <source>
        <dbReference type="Proteomes" id="UP001633002"/>
    </source>
</evidence>
<keyword evidence="3" id="KW-1185">Reference proteome</keyword>
<evidence type="ECO:0008006" key="4">
    <source>
        <dbReference type="Google" id="ProtNLM"/>
    </source>
</evidence>
<evidence type="ECO:0000256" key="1">
    <source>
        <dbReference type="SAM" id="MobiDB-lite"/>
    </source>
</evidence>
<dbReference type="EMBL" id="JBJQOH010000002">
    <property type="protein sequence ID" value="KAL3696103.1"/>
    <property type="molecule type" value="Genomic_DNA"/>
</dbReference>
<proteinExistence type="predicted"/>
<dbReference type="Proteomes" id="UP001633002">
    <property type="component" value="Unassembled WGS sequence"/>
</dbReference>
<feature type="compositionally biased region" description="Basic and acidic residues" evidence="1">
    <location>
        <begin position="277"/>
        <end position="289"/>
    </location>
</feature>
<name>A0ABD3HXC7_9MARC</name>